<dbReference type="EC" id="2.6.1.-" evidence="7"/>
<dbReference type="InterPro" id="IPR015424">
    <property type="entry name" value="PyrdxlP-dep_Trfase"/>
</dbReference>
<keyword evidence="8" id="KW-0175">Coiled coil</keyword>
<protein>
    <recommendedName>
        <fullName evidence="7">Aminotransferase</fullName>
        <ecNumber evidence="7">2.6.1.-</ecNumber>
    </recommendedName>
</protein>
<evidence type="ECO:0000313" key="11">
    <source>
        <dbReference type="Proteomes" id="UP000318483"/>
    </source>
</evidence>
<dbReference type="PROSITE" id="PS00105">
    <property type="entry name" value="AA_TRANSFER_CLASS_1"/>
    <property type="match status" value="1"/>
</dbReference>
<dbReference type="EMBL" id="CP042261">
    <property type="protein sequence ID" value="QDY70323.1"/>
    <property type="molecule type" value="Genomic_DNA"/>
</dbReference>
<keyword evidence="6" id="KW-0663">Pyridoxal phosphate</keyword>
<dbReference type="OrthoDB" id="9766445at2"/>
<comment type="cofactor">
    <cofactor evidence="1 7">
        <name>pyridoxal 5'-phosphate</name>
        <dbReference type="ChEBI" id="CHEBI:597326"/>
    </cofactor>
</comment>
<dbReference type="Pfam" id="PF00155">
    <property type="entry name" value="Aminotran_1_2"/>
    <property type="match status" value="1"/>
</dbReference>
<organism evidence="10 11">
    <name type="scientific">Qingshengfaniella alkalisoli</name>
    <dbReference type="NCBI Taxonomy" id="2599296"/>
    <lineage>
        <taxon>Bacteria</taxon>
        <taxon>Pseudomonadati</taxon>
        <taxon>Pseudomonadota</taxon>
        <taxon>Alphaproteobacteria</taxon>
        <taxon>Rhodobacterales</taxon>
        <taxon>Paracoccaceae</taxon>
        <taxon>Qingshengfaniella</taxon>
    </lineage>
</organism>
<dbReference type="GO" id="GO:0042802">
    <property type="term" value="F:identical protein binding"/>
    <property type="evidence" value="ECO:0007669"/>
    <property type="project" value="TreeGrafter"/>
</dbReference>
<dbReference type="InterPro" id="IPR015421">
    <property type="entry name" value="PyrdxlP-dep_Trfase_major"/>
</dbReference>
<dbReference type="Gene3D" id="3.90.1150.10">
    <property type="entry name" value="Aspartate Aminotransferase, domain 1"/>
    <property type="match status" value="1"/>
</dbReference>
<proteinExistence type="inferred from homology"/>
<dbReference type="PANTHER" id="PTHR11879">
    <property type="entry name" value="ASPARTATE AMINOTRANSFERASE"/>
    <property type="match status" value="1"/>
</dbReference>
<dbReference type="GO" id="GO:0004838">
    <property type="term" value="F:L-tyrosine-2-oxoglutarate transaminase activity"/>
    <property type="evidence" value="ECO:0007669"/>
    <property type="project" value="TreeGrafter"/>
</dbReference>
<dbReference type="InterPro" id="IPR015422">
    <property type="entry name" value="PyrdxlP-dep_Trfase_small"/>
</dbReference>
<dbReference type="GO" id="GO:0030170">
    <property type="term" value="F:pyridoxal phosphate binding"/>
    <property type="evidence" value="ECO:0007669"/>
    <property type="project" value="InterPro"/>
</dbReference>
<keyword evidence="11" id="KW-1185">Reference proteome</keyword>
<evidence type="ECO:0000256" key="4">
    <source>
        <dbReference type="ARBA" id="ARBA00022576"/>
    </source>
</evidence>
<dbReference type="Proteomes" id="UP000318483">
    <property type="component" value="Chromosome"/>
</dbReference>
<dbReference type="InterPro" id="IPR004838">
    <property type="entry name" value="NHTrfase_class1_PyrdxlP-BS"/>
</dbReference>
<dbReference type="GO" id="GO:0004069">
    <property type="term" value="F:L-aspartate:2-oxoglutarate aminotransferase activity"/>
    <property type="evidence" value="ECO:0007669"/>
    <property type="project" value="TreeGrafter"/>
</dbReference>
<dbReference type="InterPro" id="IPR000796">
    <property type="entry name" value="Asp_trans"/>
</dbReference>
<evidence type="ECO:0000256" key="1">
    <source>
        <dbReference type="ARBA" id="ARBA00001933"/>
    </source>
</evidence>
<gene>
    <name evidence="10" type="ORF">FPZ52_09920</name>
</gene>
<evidence type="ECO:0000256" key="5">
    <source>
        <dbReference type="ARBA" id="ARBA00022679"/>
    </source>
</evidence>
<dbReference type="InterPro" id="IPR004839">
    <property type="entry name" value="Aminotransferase_I/II_large"/>
</dbReference>
<sequence length="394" mass="43106">MLGRLQPTAPDKILKLMAMFRDDPRINKVDLGVGVYRSAEGTTPVLRAVAEAEAQILRDQTTKSYTALAGDPAFHQALGDLVLGDTADWSRIAAIATPGGTGAFRQAIELVRRTKSDGQVWVPDPSWPNHAAILSETGTPWRSYRYVDRNTGMLDRDGMLTDLQGAKRGDVVLLHGCCHNPTGVDLDLKDWDQIAAICEQTGAMPLIDIAYQGFGRGLEQDAQGVRLIASRLPEALIGASCSKNFGLYRERVGLLLALTDGQTQQAVTQGAMEWLNRLSYAFPPDHGARVVTKVLSSPQLCDNWLTELEEMRSRIERLRRQFAHALTEATGRDRYGYIERGKGMFCLLPATPDHVAALRESHGVYVIDDGRLNVAGLSEDTIPQVAAAIRSCGI</sequence>
<evidence type="ECO:0000313" key="10">
    <source>
        <dbReference type="EMBL" id="QDY70323.1"/>
    </source>
</evidence>
<dbReference type="PANTHER" id="PTHR11879:SF22">
    <property type="entry name" value="ASPARTATE AMINOTRANSFERASE, MITOCHONDRIAL"/>
    <property type="match status" value="1"/>
</dbReference>
<reference evidence="10 11" key="1">
    <citation type="submission" date="2019-07" db="EMBL/GenBank/DDBJ databases">
        <title>Litoreibacter alkalisoli sp. nov., isolated from saline-alkaline soil.</title>
        <authorList>
            <person name="Wang S."/>
            <person name="Xu L."/>
            <person name="Xing Y.-T."/>
            <person name="Sun J.-Q."/>
        </authorList>
    </citation>
    <scope>NUCLEOTIDE SEQUENCE [LARGE SCALE GENOMIC DNA]</scope>
    <source>
        <strain evidence="10 11">LN3S51</strain>
    </source>
</reference>
<dbReference type="NCBIfam" id="NF006719">
    <property type="entry name" value="PRK09257.1"/>
    <property type="match status" value="1"/>
</dbReference>
<dbReference type="SUPFAM" id="SSF53383">
    <property type="entry name" value="PLP-dependent transferases"/>
    <property type="match status" value="1"/>
</dbReference>
<feature type="coiled-coil region" evidence="8">
    <location>
        <begin position="301"/>
        <end position="328"/>
    </location>
</feature>
<dbReference type="PRINTS" id="PR00799">
    <property type="entry name" value="TRANSAMINASE"/>
</dbReference>
<dbReference type="GO" id="GO:0005829">
    <property type="term" value="C:cytosol"/>
    <property type="evidence" value="ECO:0007669"/>
    <property type="project" value="TreeGrafter"/>
</dbReference>
<evidence type="ECO:0000256" key="2">
    <source>
        <dbReference type="ARBA" id="ARBA00007441"/>
    </source>
</evidence>
<evidence type="ECO:0000256" key="6">
    <source>
        <dbReference type="ARBA" id="ARBA00022898"/>
    </source>
</evidence>
<dbReference type="Gene3D" id="3.40.640.10">
    <property type="entry name" value="Type I PLP-dependent aspartate aminotransferase-like (Major domain)"/>
    <property type="match status" value="1"/>
</dbReference>
<keyword evidence="5 7" id="KW-0808">Transferase</keyword>
<accession>A0A5B8IXF4</accession>
<dbReference type="KEGG" id="lit:FPZ52_09920"/>
<dbReference type="GO" id="GO:0033585">
    <property type="term" value="P:L-phenylalanine biosynthetic process from chorismate via phenylpyruvate"/>
    <property type="evidence" value="ECO:0007669"/>
    <property type="project" value="TreeGrafter"/>
</dbReference>
<evidence type="ECO:0000259" key="9">
    <source>
        <dbReference type="Pfam" id="PF00155"/>
    </source>
</evidence>
<dbReference type="RefSeq" id="WP_146365741.1">
    <property type="nucleotide sequence ID" value="NZ_CP042261.1"/>
</dbReference>
<feature type="domain" description="Aminotransferase class I/classII large" evidence="9">
    <location>
        <begin position="27"/>
        <end position="389"/>
    </location>
</feature>
<comment type="similarity">
    <text evidence="2 7">Belongs to the class-I pyridoxal-phosphate-dependent aminotransferase family.</text>
</comment>
<name>A0A5B8IXF4_9RHOB</name>
<keyword evidence="4 7" id="KW-0032">Aminotransferase</keyword>
<dbReference type="AlphaFoldDB" id="A0A5B8IXF4"/>
<dbReference type="CDD" id="cd00609">
    <property type="entry name" value="AAT_like"/>
    <property type="match status" value="1"/>
</dbReference>
<evidence type="ECO:0000256" key="7">
    <source>
        <dbReference type="RuleBase" id="RU000481"/>
    </source>
</evidence>
<evidence type="ECO:0000256" key="3">
    <source>
        <dbReference type="ARBA" id="ARBA00011738"/>
    </source>
</evidence>
<evidence type="ECO:0000256" key="8">
    <source>
        <dbReference type="SAM" id="Coils"/>
    </source>
</evidence>
<comment type="subunit">
    <text evidence="3">Homodimer.</text>
</comment>